<reference evidence="1 2" key="1">
    <citation type="submission" date="2015-11" db="EMBL/GenBank/DDBJ databases">
        <title>Solirubrum puertoriconensis gen. nov. an environmental bacteria isolated in Puerto Rico.</title>
        <authorList>
            <person name="Cuebas-Irizarry M.F."/>
            <person name="Montalvo-Rodriguez R."/>
        </authorList>
    </citation>
    <scope>NUCLEOTIDE SEQUENCE [LARGE SCALE GENOMIC DNA]</scope>
    <source>
        <strain evidence="1 2">MC1A</strain>
    </source>
</reference>
<evidence type="ECO:0000313" key="1">
    <source>
        <dbReference type="EMBL" id="KUG07430.1"/>
    </source>
</evidence>
<gene>
    <name evidence="1" type="ORF">ASU33_13840</name>
</gene>
<dbReference type="Proteomes" id="UP000054223">
    <property type="component" value="Unassembled WGS sequence"/>
</dbReference>
<proteinExistence type="predicted"/>
<evidence type="ECO:0000313" key="2">
    <source>
        <dbReference type="Proteomes" id="UP000054223"/>
    </source>
</evidence>
<name>A0A9X0HK78_SOLP1</name>
<sequence length="162" mass="18466">MTEHYAQRKATLKKLYDTLGDVCRRHLSIASYDTGELQTFGDSGSSYEFPLAYLETITDIQQGERKRSKTYSVALNILDREPQEGARSESVNIADRLEQTFFEILNYLERVEVFGEANIGPASVLVFNDTQDSRLKRLRGEFTIEVEAQDTPLEDLKKIFGS</sequence>
<keyword evidence="2" id="KW-1185">Reference proteome</keyword>
<dbReference type="EMBL" id="LNAL01000007">
    <property type="protein sequence ID" value="KUG07430.1"/>
    <property type="molecule type" value="Genomic_DNA"/>
</dbReference>
<accession>A0A9X0HK78</accession>
<dbReference type="AlphaFoldDB" id="A0A9X0HK78"/>
<organism evidence="1 2">
    <name type="scientific">Solirubrum puertoriconensis</name>
    <dbReference type="NCBI Taxonomy" id="1751427"/>
    <lineage>
        <taxon>Bacteria</taxon>
        <taxon>Pseudomonadati</taxon>
        <taxon>Bacteroidota</taxon>
        <taxon>Cytophagia</taxon>
        <taxon>Cytophagales</taxon>
    </lineage>
</organism>
<protein>
    <submittedName>
        <fullName evidence="1">Uncharacterized protein</fullName>
    </submittedName>
</protein>
<dbReference type="RefSeq" id="WP_059071055.1">
    <property type="nucleotide sequence ID" value="NZ_LNAL01000007.1"/>
</dbReference>
<comment type="caution">
    <text evidence="1">The sequence shown here is derived from an EMBL/GenBank/DDBJ whole genome shotgun (WGS) entry which is preliminary data.</text>
</comment>